<keyword evidence="3" id="KW-0862">Zinc</keyword>
<evidence type="ECO:0000256" key="3">
    <source>
        <dbReference type="ARBA" id="ARBA00022833"/>
    </source>
</evidence>
<dbReference type="GO" id="GO:0019789">
    <property type="term" value="F:SUMO transferase activity"/>
    <property type="evidence" value="ECO:0007669"/>
    <property type="project" value="InterPro"/>
</dbReference>
<dbReference type="SUPFAM" id="SSF57850">
    <property type="entry name" value="RING/U-box"/>
    <property type="match status" value="1"/>
</dbReference>
<dbReference type="GO" id="GO:0008270">
    <property type="term" value="F:zinc ion binding"/>
    <property type="evidence" value="ECO:0007669"/>
    <property type="project" value="UniProtKB-KW"/>
</dbReference>
<dbReference type="EMBL" id="CAAGRJ010020715">
    <property type="protein sequence ID" value="VFV35116.1"/>
    <property type="molecule type" value="Genomic_DNA"/>
</dbReference>
<keyword evidence="2" id="KW-0863">Zinc-finger</keyword>
<dbReference type="PANTHER" id="PTHR22663:SF21">
    <property type="entry name" value="E3 SUMO-PROTEIN LIGASE RNF212-RELATED"/>
    <property type="match status" value="1"/>
</dbReference>
<dbReference type="Proteomes" id="UP000386466">
    <property type="component" value="Unassembled WGS sequence"/>
</dbReference>
<dbReference type="Pfam" id="PF14634">
    <property type="entry name" value="zf-RING_5"/>
    <property type="match status" value="1"/>
</dbReference>
<dbReference type="GO" id="GO:0007131">
    <property type="term" value="P:reciprocal meiotic recombination"/>
    <property type="evidence" value="ECO:0007669"/>
    <property type="project" value="InterPro"/>
</dbReference>
<evidence type="ECO:0000259" key="5">
    <source>
        <dbReference type="Pfam" id="PF14634"/>
    </source>
</evidence>
<organism evidence="6 7">
    <name type="scientific">Lynx pardinus</name>
    <name type="common">Iberian lynx</name>
    <name type="synonym">Felis pardina</name>
    <dbReference type="NCBI Taxonomy" id="191816"/>
    <lineage>
        <taxon>Eukaryota</taxon>
        <taxon>Metazoa</taxon>
        <taxon>Chordata</taxon>
        <taxon>Craniata</taxon>
        <taxon>Vertebrata</taxon>
        <taxon>Euteleostomi</taxon>
        <taxon>Mammalia</taxon>
        <taxon>Eutheria</taxon>
        <taxon>Laurasiatheria</taxon>
        <taxon>Carnivora</taxon>
        <taxon>Feliformia</taxon>
        <taxon>Felidae</taxon>
        <taxon>Felinae</taxon>
        <taxon>Lynx</taxon>
    </lineage>
</organism>
<keyword evidence="1" id="KW-0479">Metal-binding</keyword>
<keyword evidence="4" id="KW-0469">Meiosis</keyword>
<evidence type="ECO:0000256" key="2">
    <source>
        <dbReference type="ARBA" id="ARBA00022771"/>
    </source>
</evidence>
<name>A0A485NTW7_LYNPA</name>
<sequence>MAQSSLNRVLVPGPQSVHLHTWILTNCGHVYCDVCLDKGRKGECLICKVPCRTLLLSEH</sequence>
<dbReference type="InterPro" id="IPR001841">
    <property type="entry name" value="Znf_RING"/>
</dbReference>
<evidence type="ECO:0000313" key="6">
    <source>
        <dbReference type="EMBL" id="VFV35116.1"/>
    </source>
</evidence>
<dbReference type="InterPro" id="IPR017907">
    <property type="entry name" value="Znf_RING_CS"/>
</dbReference>
<dbReference type="GO" id="GO:0000795">
    <property type="term" value="C:synaptonemal complex"/>
    <property type="evidence" value="ECO:0007669"/>
    <property type="project" value="InterPro"/>
</dbReference>
<feature type="domain" description="RING-type" evidence="5">
    <location>
        <begin position="23"/>
        <end position="48"/>
    </location>
</feature>
<feature type="non-terminal residue" evidence="6">
    <location>
        <position position="59"/>
    </location>
</feature>
<dbReference type="PANTHER" id="PTHR22663">
    <property type="entry name" value="RING FINGER PROTEIN NARYA-RELATED"/>
    <property type="match status" value="1"/>
</dbReference>
<dbReference type="GO" id="GO:0007129">
    <property type="term" value="P:homologous chromosome pairing at meiosis"/>
    <property type="evidence" value="ECO:0007669"/>
    <property type="project" value="TreeGrafter"/>
</dbReference>
<dbReference type="InterPro" id="IPR042123">
    <property type="entry name" value="Zip3/RNF212-like"/>
</dbReference>
<evidence type="ECO:0000256" key="1">
    <source>
        <dbReference type="ARBA" id="ARBA00022723"/>
    </source>
</evidence>
<evidence type="ECO:0000313" key="7">
    <source>
        <dbReference type="Proteomes" id="UP000386466"/>
    </source>
</evidence>
<reference evidence="6 7" key="1">
    <citation type="submission" date="2019-01" db="EMBL/GenBank/DDBJ databases">
        <authorList>
            <person name="Alioto T."/>
            <person name="Alioto T."/>
        </authorList>
    </citation>
    <scope>NUCLEOTIDE SEQUENCE [LARGE SCALE GENOMIC DNA]</scope>
</reference>
<proteinExistence type="predicted"/>
<evidence type="ECO:0000256" key="4">
    <source>
        <dbReference type="ARBA" id="ARBA00023254"/>
    </source>
</evidence>
<dbReference type="PROSITE" id="PS00518">
    <property type="entry name" value="ZF_RING_1"/>
    <property type="match status" value="1"/>
</dbReference>
<keyword evidence="7" id="KW-1185">Reference proteome</keyword>
<protein>
    <submittedName>
        <fullName evidence="6">Rnf212 protein</fullName>
    </submittedName>
</protein>
<dbReference type="AlphaFoldDB" id="A0A485NTW7"/>
<gene>
    <name evidence="6" type="ORF">LYPA_23C001343</name>
</gene>
<accession>A0A485NTW7</accession>
<dbReference type="GO" id="GO:0016925">
    <property type="term" value="P:protein sumoylation"/>
    <property type="evidence" value="ECO:0007669"/>
    <property type="project" value="TreeGrafter"/>
</dbReference>